<organism evidence="3 4">
    <name type="scientific">Dreissena polymorpha</name>
    <name type="common">Zebra mussel</name>
    <name type="synonym">Mytilus polymorpha</name>
    <dbReference type="NCBI Taxonomy" id="45954"/>
    <lineage>
        <taxon>Eukaryota</taxon>
        <taxon>Metazoa</taxon>
        <taxon>Spiralia</taxon>
        <taxon>Lophotrochozoa</taxon>
        <taxon>Mollusca</taxon>
        <taxon>Bivalvia</taxon>
        <taxon>Autobranchia</taxon>
        <taxon>Heteroconchia</taxon>
        <taxon>Euheterodonta</taxon>
        <taxon>Imparidentia</taxon>
        <taxon>Neoheterodontei</taxon>
        <taxon>Myida</taxon>
        <taxon>Dreissenoidea</taxon>
        <taxon>Dreissenidae</taxon>
        <taxon>Dreissena</taxon>
    </lineage>
</organism>
<evidence type="ECO:0000256" key="2">
    <source>
        <dbReference type="SAM" id="MobiDB-lite"/>
    </source>
</evidence>
<dbReference type="PANTHER" id="PTHR21520">
    <property type="entry name" value="GLUTAMATE-RICH PROTEIN 2"/>
    <property type="match status" value="1"/>
</dbReference>
<dbReference type="InterPro" id="IPR026703">
    <property type="entry name" value="ERICH2"/>
</dbReference>
<feature type="region of interest" description="Disordered" evidence="2">
    <location>
        <begin position="297"/>
        <end position="372"/>
    </location>
</feature>
<accession>A0A9D4MJE5</accession>
<dbReference type="EMBL" id="JAIWYP010000001">
    <property type="protein sequence ID" value="KAH3878133.1"/>
    <property type="molecule type" value="Genomic_DNA"/>
</dbReference>
<evidence type="ECO:0000256" key="1">
    <source>
        <dbReference type="SAM" id="Coils"/>
    </source>
</evidence>
<feature type="region of interest" description="Disordered" evidence="2">
    <location>
        <begin position="424"/>
        <end position="496"/>
    </location>
</feature>
<sequence length="496" mass="55262">MSEPRRSNSKNSQTSSGGGLSISNSNKIARSQPSEVQSRSQPSEVQSRSQPSEVQSRSQPSEVLSDSTAVKNTSGLKVLGQDGEFSEDILYQNDVPVLLMTKRPQPGSRPVSSGSRRTPTPTKQISLQAVKRREEKDEPLEEIDWNDFMEPVDINFNNFNRSSGKVVRTPNNDSDDDGNQFSLRAQALSLEEHEHMIHKREWDMMSALSSARVDESEADISRKLDAIELEREAIEQKNQTEEQDYQLRKSEHDWKVEDGKFTYRNEHFRDLSKRDQKDRISGTFIFDGTTPRAVQAGVREVTVGRKPDGAPQMSGKSTHHIDGPLQTAVGSQLSDVTQKEESGKKAEAAAESSSEEEEEGEAEEEEDLIGERGTAPTSLLMEFLSCMMQGDYQTAEKLCKMILIYEPENPEALSFFPLIQEKIKQDADESSEGSDSDDSGEDEEGSDDNDDDDDSDDDDNDDESDKDEESDEDRSDDDNQHVEGNPDSGIASANSD</sequence>
<feature type="compositionally biased region" description="Basic and acidic residues" evidence="2">
    <location>
        <begin position="337"/>
        <end position="348"/>
    </location>
</feature>
<dbReference type="AlphaFoldDB" id="A0A9D4MJE5"/>
<gene>
    <name evidence="3" type="ORF">DPMN_002017</name>
</gene>
<feature type="compositionally biased region" description="Acidic residues" evidence="2">
    <location>
        <begin position="428"/>
        <end position="476"/>
    </location>
</feature>
<protein>
    <submittedName>
        <fullName evidence="3">Uncharacterized protein</fullName>
    </submittedName>
</protein>
<feature type="coiled-coil region" evidence="1">
    <location>
        <begin position="217"/>
        <end position="244"/>
    </location>
</feature>
<evidence type="ECO:0000313" key="4">
    <source>
        <dbReference type="Proteomes" id="UP000828390"/>
    </source>
</evidence>
<evidence type="ECO:0000313" key="3">
    <source>
        <dbReference type="EMBL" id="KAH3878133.1"/>
    </source>
</evidence>
<proteinExistence type="predicted"/>
<keyword evidence="1" id="KW-0175">Coiled coil</keyword>
<dbReference type="SUPFAM" id="SSF48452">
    <property type="entry name" value="TPR-like"/>
    <property type="match status" value="1"/>
</dbReference>
<name>A0A9D4MJE5_DREPO</name>
<dbReference type="Proteomes" id="UP000828390">
    <property type="component" value="Unassembled WGS sequence"/>
</dbReference>
<dbReference type="InterPro" id="IPR011990">
    <property type="entry name" value="TPR-like_helical_dom_sf"/>
</dbReference>
<reference evidence="3" key="2">
    <citation type="submission" date="2020-11" db="EMBL/GenBank/DDBJ databases">
        <authorList>
            <person name="McCartney M.A."/>
            <person name="Auch B."/>
            <person name="Kono T."/>
            <person name="Mallez S."/>
            <person name="Becker A."/>
            <person name="Gohl D.M."/>
            <person name="Silverstein K.A.T."/>
            <person name="Koren S."/>
            <person name="Bechman K.B."/>
            <person name="Herman A."/>
            <person name="Abrahante J.E."/>
            <person name="Garbe J."/>
        </authorList>
    </citation>
    <scope>NUCLEOTIDE SEQUENCE</scope>
    <source>
        <strain evidence="3">Duluth1</strain>
        <tissue evidence="3">Whole animal</tissue>
    </source>
</reference>
<reference evidence="3" key="1">
    <citation type="journal article" date="2019" name="bioRxiv">
        <title>The Genome of the Zebra Mussel, Dreissena polymorpha: A Resource for Invasive Species Research.</title>
        <authorList>
            <person name="McCartney M.A."/>
            <person name="Auch B."/>
            <person name="Kono T."/>
            <person name="Mallez S."/>
            <person name="Zhang Y."/>
            <person name="Obille A."/>
            <person name="Becker A."/>
            <person name="Abrahante J.E."/>
            <person name="Garbe J."/>
            <person name="Badalamenti J.P."/>
            <person name="Herman A."/>
            <person name="Mangelson H."/>
            <person name="Liachko I."/>
            <person name="Sullivan S."/>
            <person name="Sone E.D."/>
            <person name="Koren S."/>
            <person name="Silverstein K.A.T."/>
            <person name="Beckman K.B."/>
            <person name="Gohl D.M."/>
        </authorList>
    </citation>
    <scope>NUCLEOTIDE SEQUENCE</scope>
    <source>
        <strain evidence="3">Duluth1</strain>
        <tissue evidence="3">Whole animal</tissue>
    </source>
</reference>
<feature type="compositionally biased region" description="Polar residues" evidence="2">
    <location>
        <begin position="27"/>
        <end position="75"/>
    </location>
</feature>
<comment type="caution">
    <text evidence="3">The sequence shown here is derived from an EMBL/GenBank/DDBJ whole genome shotgun (WGS) entry which is preliminary data.</text>
</comment>
<feature type="region of interest" description="Disordered" evidence="2">
    <location>
        <begin position="1"/>
        <end position="87"/>
    </location>
</feature>
<feature type="compositionally biased region" description="Acidic residues" evidence="2">
    <location>
        <begin position="353"/>
        <end position="368"/>
    </location>
</feature>
<dbReference type="PANTHER" id="PTHR21520:SF2">
    <property type="entry name" value="GLUTAMATE-RICH PROTEIN 2"/>
    <property type="match status" value="1"/>
</dbReference>
<keyword evidence="4" id="KW-1185">Reference proteome</keyword>
<dbReference type="OrthoDB" id="9950633at2759"/>
<feature type="compositionally biased region" description="Low complexity" evidence="2">
    <location>
        <begin position="103"/>
        <end position="122"/>
    </location>
</feature>
<feature type="region of interest" description="Disordered" evidence="2">
    <location>
        <begin position="100"/>
        <end position="139"/>
    </location>
</feature>